<dbReference type="Proteomes" id="UP000183447">
    <property type="component" value="Unassembled WGS sequence"/>
</dbReference>
<dbReference type="AlphaFoldDB" id="A0A1K2I2T2"/>
<dbReference type="RefSeq" id="WP_072346185.1">
    <property type="nucleotide sequence ID" value="NZ_FPKU01000003.1"/>
</dbReference>
<evidence type="ECO:0000313" key="2">
    <source>
        <dbReference type="Proteomes" id="UP000183447"/>
    </source>
</evidence>
<keyword evidence="2" id="KW-1185">Reference proteome</keyword>
<dbReference type="OrthoDB" id="1550485at2"/>
<organism evidence="1 2">
    <name type="scientific">Devosia enhydra</name>
    <dbReference type="NCBI Taxonomy" id="665118"/>
    <lineage>
        <taxon>Bacteria</taxon>
        <taxon>Pseudomonadati</taxon>
        <taxon>Pseudomonadota</taxon>
        <taxon>Alphaproteobacteria</taxon>
        <taxon>Hyphomicrobiales</taxon>
        <taxon>Devosiaceae</taxon>
        <taxon>Devosia</taxon>
    </lineage>
</organism>
<sequence>MTADDYLRQILAREAVDDGPGAPLRLLEAEIVQILGDWIGSALQEVAPGGAFEKGTANASGVAIDFVAFITPDCPIPIEALYESLHLHLHALGLDPVRRPVSIGIRLDDMMVDIIPARLLPGRPSEVRLYNERRECGFDTNMLWHRHDVRSAGRAEEIRLIKLWRDQNRLELPSLYLEFAVIAALRGKPPGALAMNLWSVLAHFSSLFVARAAIDPANANNFVSDMLTTAEKQQVKSVAQATMAQRAWQHIVV</sequence>
<accession>A0A1K2I2T2</accession>
<dbReference type="STRING" id="665118.SAMN02983003_3735"/>
<evidence type="ECO:0008006" key="3">
    <source>
        <dbReference type="Google" id="ProtNLM"/>
    </source>
</evidence>
<name>A0A1K2I2T2_9HYPH</name>
<reference evidence="1 2" key="1">
    <citation type="submission" date="2016-11" db="EMBL/GenBank/DDBJ databases">
        <authorList>
            <person name="Jaros S."/>
            <person name="Januszkiewicz K."/>
            <person name="Wedrychowicz H."/>
        </authorList>
    </citation>
    <scope>NUCLEOTIDE SEQUENCE [LARGE SCALE GENOMIC DNA]</scope>
    <source>
        <strain evidence="1 2">ATCC 23634</strain>
    </source>
</reference>
<gene>
    <name evidence="1" type="ORF">SAMN02983003_3735</name>
</gene>
<dbReference type="EMBL" id="FPKU01000003">
    <property type="protein sequence ID" value="SFZ86551.1"/>
    <property type="molecule type" value="Genomic_DNA"/>
</dbReference>
<evidence type="ECO:0000313" key="1">
    <source>
        <dbReference type="EMBL" id="SFZ86551.1"/>
    </source>
</evidence>
<protein>
    <recommendedName>
        <fullName evidence="3">Nucleotidyltransferase</fullName>
    </recommendedName>
</protein>
<proteinExistence type="predicted"/>